<dbReference type="AlphaFoldDB" id="A0A6U4HM95"/>
<dbReference type="GO" id="GO:0016020">
    <property type="term" value="C:membrane"/>
    <property type="evidence" value="ECO:0007669"/>
    <property type="project" value="TreeGrafter"/>
</dbReference>
<protein>
    <submittedName>
        <fullName evidence="3">Uncharacterized protein</fullName>
    </submittedName>
</protein>
<feature type="transmembrane region" description="Helical" evidence="1">
    <location>
        <begin position="137"/>
        <end position="155"/>
    </location>
</feature>
<dbReference type="EMBL" id="HBGJ01029753">
    <property type="protein sequence ID" value="CAD9260416.1"/>
    <property type="molecule type" value="Transcribed_RNA"/>
</dbReference>
<evidence type="ECO:0000256" key="1">
    <source>
        <dbReference type="SAM" id="Phobius"/>
    </source>
</evidence>
<organism evidence="3">
    <name type="scientific">Phaeomonas parva</name>
    <dbReference type="NCBI Taxonomy" id="124430"/>
    <lineage>
        <taxon>Eukaryota</taxon>
        <taxon>Sar</taxon>
        <taxon>Stramenopiles</taxon>
        <taxon>Ochrophyta</taxon>
        <taxon>Pinguiophyceae</taxon>
        <taxon>Pinguiochrysidales</taxon>
        <taxon>Pinguiochrysidaceae</taxon>
        <taxon>Phaeomonas</taxon>
    </lineage>
</organism>
<keyword evidence="1" id="KW-1133">Transmembrane helix</keyword>
<accession>A0A6U4HM95</accession>
<keyword evidence="1" id="KW-0812">Transmembrane</keyword>
<feature type="transmembrane region" description="Helical" evidence="1">
    <location>
        <begin position="95"/>
        <end position="117"/>
    </location>
</feature>
<reference evidence="3" key="1">
    <citation type="submission" date="2021-01" db="EMBL/GenBank/DDBJ databases">
        <authorList>
            <person name="Corre E."/>
            <person name="Pelletier E."/>
            <person name="Niang G."/>
            <person name="Scheremetjew M."/>
            <person name="Finn R."/>
            <person name="Kale V."/>
            <person name="Holt S."/>
            <person name="Cochrane G."/>
            <person name="Meng A."/>
            <person name="Brown T."/>
            <person name="Cohen L."/>
        </authorList>
    </citation>
    <scope>NUCLEOTIDE SEQUENCE</scope>
    <source>
        <strain evidence="3">CCMP2877</strain>
    </source>
</reference>
<evidence type="ECO:0000313" key="3">
    <source>
        <dbReference type="EMBL" id="CAD9260416.1"/>
    </source>
</evidence>
<feature type="transmembrane region" description="Helical" evidence="1">
    <location>
        <begin position="242"/>
        <end position="269"/>
    </location>
</feature>
<dbReference type="PANTHER" id="PTHR12242">
    <property type="entry name" value="OS02G0130600 PROTEIN-RELATED"/>
    <property type="match status" value="1"/>
</dbReference>
<feature type="transmembrane region" description="Helical" evidence="1">
    <location>
        <begin position="176"/>
        <end position="196"/>
    </location>
</feature>
<keyword evidence="1" id="KW-0472">Membrane</keyword>
<name>A0A6U4HM95_9STRA</name>
<feature type="transmembrane region" description="Helical" evidence="1">
    <location>
        <begin position="208"/>
        <end position="230"/>
    </location>
</feature>
<sequence length="320" mass="35631">MTDADVRAHSGWANLEVDVDSETVQRLLAMRSKLEGLEESSFGFNLTEHQRMATVVVVVAACAFYVILSLRASVKARRLALAHVLDETVATSRRVSPLAMLLWRSAAAVFIFASYFSGWATSSPRVKFMRVSTFTCWSWFMMGVYFCVAALATLLHMSGRRLPSMLKATIWAMFEALTPVSILVCLVVWFVLIPMFQASNNVVALRIMFSWFGLAAHNANVVLMAVELLLNRLSFNDSHMPFVIIYGLVYLAFAMYLWRATGVLFYFFLDYTLPFAWVAYLALLGVIVASFKVTEHAAGAIKKRETPKSSSDGAPKAKGA</sequence>
<evidence type="ECO:0000313" key="2">
    <source>
        <dbReference type="EMBL" id="CAD9260415.1"/>
    </source>
</evidence>
<dbReference type="EMBL" id="HBGJ01029752">
    <property type="protein sequence ID" value="CAD9260415.1"/>
    <property type="molecule type" value="Transcribed_RNA"/>
</dbReference>
<feature type="transmembrane region" description="Helical" evidence="1">
    <location>
        <begin position="275"/>
        <end position="294"/>
    </location>
</feature>
<gene>
    <name evidence="2" type="ORF">PPAR1163_LOCUS18793</name>
    <name evidence="3" type="ORF">PPAR1163_LOCUS18794</name>
</gene>
<proteinExistence type="predicted"/>
<feature type="transmembrane region" description="Helical" evidence="1">
    <location>
        <begin position="52"/>
        <end position="74"/>
    </location>
</feature>